<proteinExistence type="predicted"/>
<sequence>MQNDTDVSTNRVCHRLIDDQSYASTYLRIKYNWAHQIAQNWNERSDPKKWCMKTVELPLISWSFGTNMKPSQTDLPI</sequence>
<accession>A0A915DE42</accession>
<protein>
    <submittedName>
        <fullName evidence="2">Uncharacterized protein</fullName>
    </submittedName>
</protein>
<name>A0A915DE42_9BILA</name>
<dbReference type="WBParaSite" id="jg18965">
    <property type="protein sequence ID" value="jg18965"/>
    <property type="gene ID" value="jg18965"/>
</dbReference>
<evidence type="ECO:0000313" key="2">
    <source>
        <dbReference type="WBParaSite" id="jg18965"/>
    </source>
</evidence>
<keyword evidence="1" id="KW-1185">Reference proteome</keyword>
<dbReference type="AlphaFoldDB" id="A0A915DE42"/>
<reference evidence="2" key="1">
    <citation type="submission" date="2022-11" db="UniProtKB">
        <authorList>
            <consortium name="WormBaseParasite"/>
        </authorList>
    </citation>
    <scope>IDENTIFICATION</scope>
</reference>
<organism evidence="1 2">
    <name type="scientific">Ditylenchus dipsaci</name>
    <dbReference type="NCBI Taxonomy" id="166011"/>
    <lineage>
        <taxon>Eukaryota</taxon>
        <taxon>Metazoa</taxon>
        <taxon>Ecdysozoa</taxon>
        <taxon>Nematoda</taxon>
        <taxon>Chromadorea</taxon>
        <taxon>Rhabditida</taxon>
        <taxon>Tylenchina</taxon>
        <taxon>Tylenchomorpha</taxon>
        <taxon>Sphaerularioidea</taxon>
        <taxon>Anguinidae</taxon>
        <taxon>Anguininae</taxon>
        <taxon>Ditylenchus</taxon>
    </lineage>
</organism>
<dbReference type="Proteomes" id="UP000887574">
    <property type="component" value="Unplaced"/>
</dbReference>
<evidence type="ECO:0000313" key="1">
    <source>
        <dbReference type="Proteomes" id="UP000887574"/>
    </source>
</evidence>